<proteinExistence type="predicted"/>
<protein>
    <submittedName>
        <fullName evidence="2">Uncharacterized protein</fullName>
    </submittedName>
</protein>
<accession>A0AAN7AIJ3</accession>
<evidence type="ECO:0000256" key="1">
    <source>
        <dbReference type="SAM" id="MobiDB-lite"/>
    </source>
</evidence>
<dbReference type="AlphaFoldDB" id="A0AAN7AIJ3"/>
<dbReference type="Proteomes" id="UP001302126">
    <property type="component" value="Unassembled WGS sequence"/>
</dbReference>
<gene>
    <name evidence="2" type="ORF">QBC35DRAFT_497614</name>
</gene>
<dbReference type="EMBL" id="MU864395">
    <property type="protein sequence ID" value="KAK4187899.1"/>
    <property type="molecule type" value="Genomic_DNA"/>
</dbReference>
<evidence type="ECO:0000313" key="2">
    <source>
        <dbReference type="EMBL" id="KAK4187899.1"/>
    </source>
</evidence>
<feature type="compositionally biased region" description="Acidic residues" evidence="1">
    <location>
        <begin position="634"/>
        <end position="647"/>
    </location>
</feature>
<keyword evidence="3" id="KW-1185">Reference proteome</keyword>
<reference evidence="2" key="2">
    <citation type="submission" date="2023-05" db="EMBL/GenBank/DDBJ databases">
        <authorList>
            <consortium name="Lawrence Berkeley National Laboratory"/>
            <person name="Steindorff A."/>
            <person name="Hensen N."/>
            <person name="Bonometti L."/>
            <person name="Westerberg I."/>
            <person name="Brannstrom I.O."/>
            <person name="Guillou S."/>
            <person name="Cros-Aarteil S."/>
            <person name="Calhoun S."/>
            <person name="Haridas S."/>
            <person name="Kuo A."/>
            <person name="Mondo S."/>
            <person name="Pangilinan J."/>
            <person name="Riley R."/>
            <person name="Labutti K."/>
            <person name="Andreopoulos B."/>
            <person name="Lipzen A."/>
            <person name="Chen C."/>
            <person name="Yanf M."/>
            <person name="Daum C."/>
            <person name="Ng V."/>
            <person name="Clum A."/>
            <person name="Ohm R."/>
            <person name="Martin F."/>
            <person name="Silar P."/>
            <person name="Natvig D."/>
            <person name="Lalanne C."/>
            <person name="Gautier V."/>
            <person name="Ament-Velasquez S.L."/>
            <person name="Kruys A."/>
            <person name="Hutchinson M.I."/>
            <person name="Powell A.J."/>
            <person name="Barry K."/>
            <person name="Miller A.N."/>
            <person name="Grigoriev I.V."/>
            <person name="Debuchy R."/>
            <person name="Gladieux P."/>
            <person name="Thoren M.H."/>
            <person name="Johannesson H."/>
        </authorList>
    </citation>
    <scope>NUCLEOTIDE SEQUENCE</scope>
    <source>
        <strain evidence="2">PSN309</strain>
    </source>
</reference>
<feature type="region of interest" description="Disordered" evidence="1">
    <location>
        <begin position="146"/>
        <end position="174"/>
    </location>
</feature>
<feature type="compositionally biased region" description="Pro residues" evidence="1">
    <location>
        <begin position="49"/>
        <end position="58"/>
    </location>
</feature>
<reference evidence="2" key="1">
    <citation type="journal article" date="2023" name="Mol. Phylogenet. Evol.">
        <title>Genome-scale phylogeny and comparative genomics of the fungal order Sordariales.</title>
        <authorList>
            <person name="Hensen N."/>
            <person name="Bonometti L."/>
            <person name="Westerberg I."/>
            <person name="Brannstrom I.O."/>
            <person name="Guillou S."/>
            <person name="Cros-Aarteil S."/>
            <person name="Calhoun S."/>
            <person name="Haridas S."/>
            <person name="Kuo A."/>
            <person name="Mondo S."/>
            <person name="Pangilinan J."/>
            <person name="Riley R."/>
            <person name="LaButti K."/>
            <person name="Andreopoulos B."/>
            <person name="Lipzen A."/>
            <person name="Chen C."/>
            <person name="Yan M."/>
            <person name="Daum C."/>
            <person name="Ng V."/>
            <person name="Clum A."/>
            <person name="Steindorff A."/>
            <person name="Ohm R.A."/>
            <person name="Martin F."/>
            <person name="Silar P."/>
            <person name="Natvig D.O."/>
            <person name="Lalanne C."/>
            <person name="Gautier V."/>
            <person name="Ament-Velasquez S.L."/>
            <person name="Kruys A."/>
            <person name="Hutchinson M.I."/>
            <person name="Powell A.J."/>
            <person name="Barry K."/>
            <person name="Miller A.N."/>
            <person name="Grigoriev I.V."/>
            <person name="Debuchy R."/>
            <person name="Gladieux P."/>
            <person name="Hiltunen Thoren M."/>
            <person name="Johannesson H."/>
        </authorList>
    </citation>
    <scope>NUCLEOTIDE SEQUENCE</scope>
    <source>
        <strain evidence="2">PSN309</strain>
    </source>
</reference>
<feature type="compositionally biased region" description="Low complexity" evidence="1">
    <location>
        <begin position="598"/>
        <end position="613"/>
    </location>
</feature>
<comment type="caution">
    <text evidence="2">The sequence shown here is derived from an EMBL/GenBank/DDBJ whole genome shotgun (WGS) entry which is preliminary data.</text>
</comment>
<organism evidence="2 3">
    <name type="scientific">Podospora australis</name>
    <dbReference type="NCBI Taxonomy" id="1536484"/>
    <lineage>
        <taxon>Eukaryota</taxon>
        <taxon>Fungi</taxon>
        <taxon>Dikarya</taxon>
        <taxon>Ascomycota</taxon>
        <taxon>Pezizomycotina</taxon>
        <taxon>Sordariomycetes</taxon>
        <taxon>Sordariomycetidae</taxon>
        <taxon>Sordariales</taxon>
        <taxon>Podosporaceae</taxon>
        <taxon>Podospora</taxon>
    </lineage>
</organism>
<feature type="region of interest" description="Disordered" evidence="1">
    <location>
        <begin position="27"/>
        <end position="108"/>
    </location>
</feature>
<feature type="region of interest" description="Disordered" evidence="1">
    <location>
        <begin position="598"/>
        <end position="647"/>
    </location>
</feature>
<feature type="compositionally biased region" description="Polar residues" evidence="1">
    <location>
        <begin position="84"/>
        <end position="108"/>
    </location>
</feature>
<sequence length="735" mass="76258">MGLLNRGPFSLAGGPLKPIGGTPFFKTLFGLPSPSAPESPKQTEQPPAVTTPPTPVPAPVSVTEPAPESIVSEKEVLVEDVAPTATTADDVSAETTTPSEPVAESTETNTVQLETLTVEPTKPTVDEVVEEIVEEILAAPVPVPAETPVLVSDTGPTDDASSAPATSDDTTLDSPKETLVTDLEAPAVEVVITAPAPAPEEEHDLPAPATIVITTSAPTVLTIDTAFSDEASHAPVDAVTILALPNKISSGTQFSDEVVAETAAVEEAIVEAAVEAAVEEAVAETADVEEPAVEQAAPEEIAAEQIAIEDVVAIVSSAPAPVPAPAPKVLIVDPTWMDASLAAPVTPNSILALPNRLPGTVVEQVTVIAEAPVEVAIVAEENAPVEVTVTSESAAPVQVTVKEEVTVAPVAEVLVAESFLGAPVTPAAILALPERIVRMESSVPTVEVVEPVSEVALPHSTPEHSAVEANSAPVSPQRTLALLNGSPLVTPEISAAPAFLRLTPTSQTFLPRNSSGVIAVDHIEDISALRRNPSSNQIIIDHIEDISAPSHVPSSLLSRNVSSNLIVVDHAEDVLASRTASLSQITVEHVETVSAPVDPISPVSISSDPTVPSEGAGSFGLESEISLSKVNDRDTEDSDVESSSDEALEIVKPKKKTAAVIKAIVWPVIHEDDFDAPASSSIDTREIDWEQLLQLDLSWMIPAPTSTAEEKAKAAKVLVKPGERALILAAQRLTL</sequence>
<name>A0AAN7AIJ3_9PEZI</name>
<evidence type="ECO:0000313" key="3">
    <source>
        <dbReference type="Proteomes" id="UP001302126"/>
    </source>
</evidence>
<feature type="compositionally biased region" description="Low complexity" evidence="1">
    <location>
        <begin position="146"/>
        <end position="173"/>
    </location>
</feature>